<dbReference type="Proteomes" id="UP001225596">
    <property type="component" value="Unassembled WGS sequence"/>
</dbReference>
<evidence type="ECO:0000313" key="2">
    <source>
        <dbReference type="Proteomes" id="UP001225596"/>
    </source>
</evidence>
<dbReference type="SUPFAM" id="SSF53067">
    <property type="entry name" value="Actin-like ATPase domain"/>
    <property type="match status" value="1"/>
</dbReference>
<sequence>MSFFGKKKKTEGQLAIAFQADGITAVSIKRPLNSLPVIEKAAFYPSSRFELPKSLANLGKDLRAEHYFCSNLLEAGEYQLLSVDAPNVPSQELKTAIRWKLKDLLDYHIDDATFDIVDIPVDKEANARTHSMFAVAARNQLIQDRQALFEESKVPLSIIDIPEMAQRNIAALAEAQGRGLGLLSFDAAGGLLTVTFAGELYLSRRLDVTLQQLMEADGSQREPLYERITLELQRSFDHFDRQYRHIALSKLLLFPLGTAGVPLQEHLAANLYFPVETLSLDEVLDFSKVPELKRLESQQRYFLTLGAALRQEAVVL</sequence>
<organism evidence="1 2">
    <name type="scientific">Keguizhuia sedimenti</name>
    <dbReference type="NCBI Taxonomy" id="3064264"/>
    <lineage>
        <taxon>Bacteria</taxon>
        <taxon>Pseudomonadati</taxon>
        <taxon>Pseudomonadota</taxon>
        <taxon>Betaproteobacteria</taxon>
        <taxon>Burkholderiales</taxon>
        <taxon>Oxalobacteraceae</taxon>
        <taxon>Keguizhuia</taxon>
    </lineage>
</organism>
<dbReference type="Gene3D" id="3.30.1490.300">
    <property type="match status" value="1"/>
</dbReference>
<dbReference type="Gene3D" id="3.30.420.40">
    <property type="match status" value="2"/>
</dbReference>
<name>A0ABU1BMI4_9BURK</name>
<reference evidence="1 2" key="1">
    <citation type="submission" date="2023-08" db="EMBL/GenBank/DDBJ databases">
        <title>Oxalobacteraceae gen .nov., isolated from river sludge outside the plant.</title>
        <authorList>
            <person name="Zhao S.Y."/>
        </authorList>
    </citation>
    <scope>NUCLEOTIDE SEQUENCE [LARGE SCALE GENOMIC DNA]</scope>
    <source>
        <strain evidence="1 2">R-40</strain>
    </source>
</reference>
<dbReference type="RefSeq" id="WP_338436151.1">
    <property type="nucleotide sequence ID" value="NZ_JAUYVH010000003.1"/>
</dbReference>
<protein>
    <submittedName>
        <fullName evidence="1">Agglutinin biogenesis protein MshI</fullName>
    </submittedName>
</protein>
<dbReference type="EMBL" id="JAUYVH010000003">
    <property type="protein sequence ID" value="MDQ9170222.1"/>
    <property type="molecule type" value="Genomic_DNA"/>
</dbReference>
<keyword evidence="2" id="KW-1185">Reference proteome</keyword>
<dbReference type="InterPro" id="IPR043129">
    <property type="entry name" value="ATPase_NBD"/>
</dbReference>
<proteinExistence type="predicted"/>
<accession>A0ABU1BMI4</accession>
<evidence type="ECO:0000313" key="1">
    <source>
        <dbReference type="EMBL" id="MDQ9170222.1"/>
    </source>
</evidence>
<gene>
    <name evidence="1" type="ORF">Q8A64_07315</name>
</gene>
<comment type="caution">
    <text evidence="1">The sequence shown here is derived from an EMBL/GenBank/DDBJ whole genome shotgun (WGS) entry which is preliminary data.</text>
</comment>